<dbReference type="AlphaFoldDB" id="A0A1K2HBB6"/>
<organism evidence="1 2">
    <name type="scientific">Pseudolactococcus chungangensis CAU 28 = DSM 22330</name>
    <dbReference type="NCBI Taxonomy" id="1122154"/>
    <lineage>
        <taxon>Bacteria</taxon>
        <taxon>Bacillati</taxon>
        <taxon>Bacillota</taxon>
        <taxon>Bacilli</taxon>
        <taxon>Lactobacillales</taxon>
        <taxon>Streptococcaceae</taxon>
        <taxon>Pseudolactococcus</taxon>
    </lineage>
</organism>
<dbReference type="STRING" id="1122154.SAMN02746068_00880"/>
<dbReference type="Proteomes" id="UP000185655">
    <property type="component" value="Unassembled WGS sequence"/>
</dbReference>
<evidence type="ECO:0000313" key="2">
    <source>
        <dbReference type="Proteomes" id="UP000185655"/>
    </source>
</evidence>
<proteinExistence type="predicted"/>
<dbReference type="EMBL" id="FPKS01000004">
    <property type="protein sequence ID" value="SFZ73618.1"/>
    <property type="molecule type" value="Genomic_DNA"/>
</dbReference>
<protein>
    <submittedName>
        <fullName evidence="1">Uncharacterized protein</fullName>
    </submittedName>
</protein>
<gene>
    <name evidence="1" type="ORF">SAMN02746068_00880</name>
</gene>
<accession>A0A1K2HBB6</accession>
<reference evidence="1 2" key="1">
    <citation type="submission" date="2016-11" db="EMBL/GenBank/DDBJ databases">
        <authorList>
            <person name="Jaros S."/>
            <person name="Januszkiewicz K."/>
            <person name="Wedrychowicz H."/>
        </authorList>
    </citation>
    <scope>NUCLEOTIDE SEQUENCE [LARGE SCALE GENOMIC DNA]</scope>
    <source>
        <strain evidence="1 2">DSM 22330</strain>
    </source>
</reference>
<evidence type="ECO:0000313" key="1">
    <source>
        <dbReference type="EMBL" id="SFZ73618.1"/>
    </source>
</evidence>
<name>A0A1K2HBB6_9LACT</name>
<sequence length="100" mass="11287">MTYFDINSFMDEFDVINVEANKERERKLIRELLETKSSRIPTIKNSSTKQLDELSEAMYDKTKSKIPNDIDGALEGKAAKAGQDFLGEISKPMLRSAVKG</sequence>